<dbReference type="Gene3D" id="1.10.3210.10">
    <property type="entry name" value="Hypothetical protein af1432"/>
    <property type="match status" value="1"/>
</dbReference>
<dbReference type="PANTHER" id="PTHR39321:SF3">
    <property type="entry name" value="PHOSPHOPANTETHEINE ADENYLYLTRANSFERASE"/>
    <property type="match status" value="1"/>
</dbReference>
<evidence type="ECO:0000256" key="12">
    <source>
        <dbReference type="ARBA" id="ARBA00048721"/>
    </source>
</evidence>
<feature type="domain" description="HD/PDEase" evidence="15">
    <location>
        <begin position="190"/>
        <end position="316"/>
    </location>
</feature>
<evidence type="ECO:0000256" key="11">
    <source>
        <dbReference type="ARBA" id="ARBA00023027"/>
    </source>
</evidence>
<evidence type="ECO:0000313" key="16">
    <source>
        <dbReference type="EMBL" id="WLP85931.1"/>
    </source>
</evidence>
<evidence type="ECO:0000256" key="6">
    <source>
        <dbReference type="ARBA" id="ARBA00022723"/>
    </source>
</evidence>
<dbReference type="InterPro" id="IPR014729">
    <property type="entry name" value="Rossmann-like_a/b/a_fold"/>
</dbReference>
<dbReference type="NCBIfam" id="TIGR00482">
    <property type="entry name" value="nicotinate (nicotinamide) nucleotide adenylyltransferase"/>
    <property type="match status" value="1"/>
</dbReference>
<dbReference type="GO" id="GO:0004515">
    <property type="term" value="F:nicotinate-nucleotide adenylyltransferase activity"/>
    <property type="evidence" value="ECO:0007669"/>
    <property type="project" value="UniProtKB-EC"/>
</dbReference>
<dbReference type="InterPro" id="IPR005249">
    <property type="entry name" value="YqeK"/>
</dbReference>
<evidence type="ECO:0000259" key="15">
    <source>
        <dbReference type="SMART" id="SM00471"/>
    </source>
</evidence>
<evidence type="ECO:0000256" key="13">
    <source>
        <dbReference type="ARBA" id="ARBA00049417"/>
    </source>
</evidence>
<dbReference type="GO" id="GO:0005840">
    <property type="term" value="C:ribosome"/>
    <property type="evidence" value="ECO:0007669"/>
    <property type="project" value="UniProtKB-KW"/>
</dbReference>
<proteinExistence type="inferred from homology"/>
<protein>
    <recommendedName>
        <fullName evidence="14">Probable nicotinate-nucleotide adenylyltransferase</fullName>
        <ecNumber evidence="14">2.7.7.18</ecNumber>
    </recommendedName>
    <alternativeName>
        <fullName evidence="14">Deamido-NAD(+) diphosphorylase</fullName>
    </alternativeName>
    <alternativeName>
        <fullName evidence="14">Deamido-NAD(+) pyrophosphorylase</fullName>
    </alternativeName>
    <alternativeName>
        <fullName evidence="14">Nicotinate mononucleotide adenylyltransferase</fullName>
        <shortName evidence="14">NaMN adenylyltransferase</shortName>
    </alternativeName>
</protein>
<comment type="similarity">
    <text evidence="14">Belongs to the NadD family.</text>
</comment>
<keyword evidence="11 14" id="KW-0520">NAD</keyword>
<dbReference type="SUPFAM" id="SSF52374">
    <property type="entry name" value="Nucleotidylyl transferase"/>
    <property type="match status" value="1"/>
</dbReference>
<keyword evidence="10" id="KW-0408">Iron</keyword>
<dbReference type="NCBIfam" id="TIGR00125">
    <property type="entry name" value="cyt_tran_rel"/>
    <property type="match status" value="1"/>
</dbReference>
<keyword evidence="8" id="KW-0378">Hydrolase</keyword>
<evidence type="ECO:0000256" key="5">
    <source>
        <dbReference type="ARBA" id="ARBA00022695"/>
    </source>
</evidence>
<evidence type="ECO:0000313" key="17">
    <source>
        <dbReference type="Proteomes" id="UP001237011"/>
    </source>
</evidence>
<dbReference type="Proteomes" id="UP001237011">
    <property type="component" value="Chromosome"/>
</dbReference>
<dbReference type="NCBIfam" id="TIGR00488">
    <property type="entry name" value="bis(5'-nucleosyl)-tetraphosphatase (symmetrical) YqeK"/>
    <property type="match status" value="1"/>
</dbReference>
<keyword evidence="9 14" id="KW-0067">ATP-binding</keyword>
<accession>A0ABY9HBS4</accession>
<dbReference type="Gene3D" id="3.40.50.620">
    <property type="entry name" value="HUPs"/>
    <property type="match status" value="1"/>
</dbReference>
<dbReference type="CDD" id="cd00077">
    <property type="entry name" value="HDc"/>
    <property type="match status" value="1"/>
</dbReference>
<dbReference type="PANTHER" id="PTHR39321">
    <property type="entry name" value="NICOTINATE-NUCLEOTIDE ADENYLYLTRANSFERASE-RELATED"/>
    <property type="match status" value="1"/>
</dbReference>
<evidence type="ECO:0000256" key="10">
    <source>
        <dbReference type="ARBA" id="ARBA00023004"/>
    </source>
</evidence>
<evidence type="ECO:0000256" key="8">
    <source>
        <dbReference type="ARBA" id="ARBA00022801"/>
    </source>
</evidence>
<dbReference type="InterPro" id="IPR006674">
    <property type="entry name" value="HD_domain"/>
</dbReference>
<dbReference type="Pfam" id="PF01966">
    <property type="entry name" value="HD"/>
    <property type="match status" value="1"/>
</dbReference>
<evidence type="ECO:0000256" key="9">
    <source>
        <dbReference type="ARBA" id="ARBA00022840"/>
    </source>
</evidence>
<keyword evidence="17" id="KW-1185">Reference proteome</keyword>
<dbReference type="EC" id="2.7.7.18" evidence="14"/>
<evidence type="ECO:0000256" key="7">
    <source>
        <dbReference type="ARBA" id="ARBA00022741"/>
    </source>
</evidence>
<dbReference type="EMBL" id="CP132191">
    <property type="protein sequence ID" value="WLP85931.1"/>
    <property type="molecule type" value="Genomic_DNA"/>
</dbReference>
<reference evidence="16" key="1">
    <citation type="submission" date="2023-08" db="EMBL/GenBank/DDBJ databases">
        <title>Complete genome sequence of Mycoplasma seminis 2200.</title>
        <authorList>
            <person name="Spergser J."/>
        </authorList>
    </citation>
    <scope>NUCLEOTIDE SEQUENCE [LARGE SCALE GENOMIC DNA]</scope>
    <source>
        <strain evidence="16">2200</strain>
    </source>
</reference>
<comment type="function">
    <text evidence="1 14">Catalyzes the reversible adenylation of nicotinate mononucleotide (NaMN) to nicotinic acid adenine dinucleotide (NaAD).</text>
</comment>
<evidence type="ECO:0000256" key="3">
    <source>
        <dbReference type="ARBA" id="ARBA00022642"/>
    </source>
</evidence>
<dbReference type="InterPro" id="IPR005248">
    <property type="entry name" value="NadD/NMNAT"/>
</dbReference>
<dbReference type="NCBIfam" id="NF005519">
    <property type="entry name" value="PRK07152.1"/>
    <property type="match status" value="1"/>
</dbReference>
<keyword evidence="7 14" id="KW-0547">Nucleotide-binding</keyword>
<keyword evidence="6" id="KW-0479">Metal-binding</keyword>
<keyword evidence="4 14" id="KW-0808">Transferase</keyword>
<evidence type="ECO:0000256" key="14">
    <source>
        <dbReference type="HAMAP-Rule" id="MF_00244"/>
    </source>
</evidence>
<keyword evidence="3 14" id="KW-0662">Pyridine nucleotide biosynthesis</keyword>
<dbReference type="Pfam" id="PF01467">
    <property type="entry name" value="CTP_transf_like"/>
    <property type="match status" value="1"/>
</dbReference>
<comment type="catalytic activity">
    <reaction evidence="13">
        <text>P(1),P(4)-bis(5'-adenosyl) tetraphosphate + H2O = 2 ADP + 2 H(+)</text>
        <dbReference type="Rhea" id="RHEA:24252"/>
        <dbReference type="ChEBI" id="CHEBI:15377"/>
        <dbReference type="ChEBI" id="CHEBI:15378"/>
        <dbReference type="ChEBI" id="CHEBI:58141"/>
        <dbReference type="ChEBI" id="CHEBI:456216"/>
        <dbReference type="EC" id="3.6.1.41"/>
    </reaction>
</comment>
<evidence type="ECO:0000256" key="2">
    <source>
        <dbReference type="ARBA" id="ARBA00005019"/>
    </source>
</evidence>
<comment type="catalytic activity">
    <reaction evidence="12 14">
        <text>nicotinate beta-D-ribonucleotide + ATP + H(+) = deamido-NAD(+) + diphosphate</text>
        <dbReference type="Rhea" id="RHEA:22860"/>
        <dbReference type="ChEBI" id="CHEBI:15378"/>
        <dbReference type="ChEBI" id="CHEBI:30616"/>
        <dbReference type="ChEBI" id="CHEBI:33019"/>
        <dbReference type="ChEBI" id="CHEBI:57502"/>
        <dbReference type="ChEBI" id="CHEBI:58437"/>
        <dbReference type="EC" id="2.7.7.18"/>
    </reaction>
</comment>
<comment type="pathway">
    <text evidence="2 14">Cofactor biosynthesis; NAD(+) biosynthesis; deamido-NAD(+) from nicotinate D-ribonucleotide: step 1/1.</text>
</comment>
<keyword evidence="5 14" id="KW-0548">Nucleotidyltransferase</keyword>
<dbReference type="SUPFAM" id="SSF109604">
    <property type="entry name" value="HD-domain/PDEase-like"/>
    <property type="match status" value="1"/>
</dbReference>
<evidence type="ECO:0000256" key="1">
    <source>
        <dbReference type="ARBA" id="ARBA00002324"/>
    </source>
</evidence>
<sequence>MKIGIYGGTFDPIHKGHIKTARYAIKHLNLDKCLIVPAASSPFKTKGKKASNEDRKNMISLVLEDKMELCDFEIKRGGVSYTIDTVKYLKNKYPNDELFLIIGSDNVAALPRWKDIDTIAQLAKITIVRRSSKINKINIKKYNGILLDNPIFEASSTDFKKGDFSLVDPKVASYIAQHGLYMEQLVHNILSAKRAKHCVATASFAAELAKKHKVDARKAYIAGLLHDIAKEFSDEQTQYLIEKYEPQLAINLPWYKYHQTAGYIWVKYGYKLQDEEILQAILCHTSMKMEMGKLDKILFIADKVCEGRRYNGIQKTRELCFKDLDAGFAQVVQEAYEYNINKGVKFTPEQEKIYTKYRKGNK</sequence>
<dbReference type="InterPro" id="IPR003607">
    <property type="entry name" value="HD/PDEase_dom"/>
</dbReference>
<dbReference type="RefSeq" id="WP_305938354.1">
    <property type="nucleotide sequence ID" value="NZ_CP132191.1"/>
</dbReference>
<dbReference type="HAMAP" id="MF_00244">
    <property type="entry name" value="NaMN_adenylyltr"/>
    <property type="match status" value="1"/>
</dbReference>
<name>A0ABY9HBS4_9MOLU</name>
<gene>
    <name evidence="14" type="primary">nadD</name>
    <name evidence="16" type="ORF">Q8852_02185</name>
</gene>
<dbReference type="SMART" id="SM00471">
    <property type="entry name" value="HDc"/>
    <property type="match status" value="1"/>
</dbReference>
<organism evidence="16 17">
    <name type="scientific">Mycoplasma seminis</name>
    <dbReference type="NCBI Taxonomy" id="512749"/>
    <lineage>
        <taxon>Bacteria</taxon>
        <taxon>Bacillati</taxon>
        <taxon>Mycoplasmatota</taxon>
        <taxon>Mollicutes</taxon>
        <taxon>Mycoplasmataceae</taxon>
        <taxon>Mycoplasma</taxon>
    </lineage>
</organism>
<evidence type="ECO:0000256" key="4">
    <source>
        <dbReference type="ARBA" id="ARBA00022679"/>
    </source>
</evidence>
<dbReference type="CDD" id="cd02165">
    <property type="entry name" value="NMNAT"/>
    <property type="match status" value="1"/>
</dbReference>
<dbReference type="InterPro" id="IPR004821">
    <property type="entry name" value="Cyt_trans-like"/>
</dbReference>